<protein>
    <submittedName>
        <fullName evidence="6">Membrane-bound lytic murein transglycosylase C</fullName>
        <ecNumber evidence="6">4.2.2.-</ecNumber>
    </submittedName>
</protein>
<dbReference type="SUPFAM" id="SSF53955">
    <property type="entry name" value="Lysozyme-like"/>
    <property type="match status" value="1"/>
</dbReference>
<comment type="similarity">
    <text evidence="2">Belongs to the virb1 family.</text>
</comment>
<accession>A0A0M6ZAH9</accession>
<dbReference type="Proteomes" id="UP000049983">
    <property type="component" value="Unassembled WGS sequence"/>
</dbReference>
<comment type="similarity">
    <text evidence="1">Belongs to the transglycosylase Slt family.</text>
</comment>
<evidence type="ECO:0000313" key="7">
    <source>
        <dbReference type="Proteomes" id="UP000049983"/>
    </source>
</evidence>
<dbReference type="GO" id="GO:0016829">
    <property type="term" value="F:lyase activity"/>
    <property type="evidence" value="ECO:0007669"/>
    <property type="project" value="UniProtKB-KW"/>
</dbReference>
<feature type="signal peptide" evidence="4">
    <location>
        <begin position="1"/>
        <end position="28"/>
    </location>
</feature>
<dbReference type="STRING" id="311410.LA5095_03590"/>
<keyword evidence="7" id="KW-1185">Reference proteome</keyword>
<evidence type="ECO:0000256" key="3">
    <source>
        <dbReference type="SAM" id="MobiDB-lite"/>
    </source>
</evidence>
<evidence type="ECO:0000256" key="1">
    <source>
        <dbReference type="ARBA" id="ARBA00007734"/>
    </source>
</evidence>
<proteinExistence type="inferred from homology"/>
<dbReference type="EC" id="4.2.2.-" evidence="6"/>
<dbReference type="Gene3D" id="1.10.530.10">
    <property type="match status" value="1"/>
</dbReference>
<keyword evidence="6" id="KW-0456">Lyase</keyword>
<reference evidence="7" key="1">
    <citation type="submission" date="2015-07" db="EMBL/GenBank/DDBJ databases">
        <authorList>
            <person name="Rodrigo-Torres Lidia"/>
            <person name="Arahal R.David."/>
        </authorList>
    </citation>
    <scope>NUCLEOTIDE SEQUENCE [LARGE SCALE GENOMIC DNA]</scope>
    <source>
        <strain evidence="7">CECT 5096</strain>
    </source>
</reference>
<feature type="region of interest" description="Disordered" evidence="3">
    <location>
        <begin position="47"/>
        <end position="115"/>
    </location>
</feature>
<feature type="chain" id="PRO_5009787716" evidence="4">
    <location>
        <begin position="29"/>
        <end position="241"/>
    </location>
</feature>
<gene>
    <name evidence="6" type="primary">mltC</name>
    <name evidence="6" type="ORF">LA5096_04872</name>
</gene>
<dbReference type="EMBL" id="CXWC01000013">
    <property type="protein sequence ID" value="CTQ76766.1"/>
    <property type="molecule type" value="Genomic_DNA"/>
</dbReference>
<organism evidence="6 7">
    <name type="scientific">Roseibium album</name>
    <dbReference type="NCBI Taxonomy" id="311410"/>
    <lineage>
        <taxon>Bacteria</taxon>
        <taxon>Pseudomonadati</taxon>
        <taxon>Pseudomonadota</taxon>
        <taxon>Alphaproteobacteria</taxon>
        <taxon>Hyphomicrobiales</taxon>
        <taxon>Stappiaceae</taxon>
        <taxon>Roseibium</taxon>
    </lineage>
</organism>
<evidence type="ECO:0000259" key="5">
    <source>
        <dbReference type="Pfam" id="PF01464"/>
    </source>
</evidence>
<dbReference type="Pfam" id="PF01464">
    <property type="entry name" value="SLT"/>
    <property type="match status" value="1"/>
</dbReference>
<feature type="compositionally biased region" description="Basic residues" evidence="3">
    <location>
        <begin position="78"/>
        <end position="99"/>
    </location>
</feature>
<name>A0A0M6ZAH9_9HYPH</name>
<dbReference type="PANTHER" id="PTHR37423:SF2">
    <property type="entry name" value="MEMBRANE-BOUND LYTIC MUREIN TRANSGLYCOSYLASE C"/>
    <property type="match status" value="1"/>
</dbReference>
<sequence length="241" mass="25977">MLRSFNKLTGALCLFAFATTTIAPVAMAAGSGSDPILHVIDPEKMKKSAEKLASREQVGSGSDPILHVISPNTETSKNKKATKTAAKKSSPKKTKKKAQVKPASSKKTVRAANAPAKKQEFSRLIRKAAAKHGVPIRIAKAVVEVESNFNPRARGRAGEVGLMQIKPATARGIGYRGSTKALYDPATNIEWGMKYLAGAHERANGDLCGTILRYNAGHYAKRMNPVSRRYCSKVKRLMSSS</sequence>
<dbReference type="InterPro" id="IPR008258">
    <property type="entry name" value="Transglycosylase_SLT_dom_1"/>
</dbReference>
<evidence type="ECO:0000256" key="2">
    <source>
        <dbReference type="ARBA" id="ARBA00009387"/>
    </source>
</evidence>
<dbReference type="AlphaFoldDB" id="A0A0M6ZAH9"/>
<evidence type="ECO:0000256" key="4">
    <source>
        <dbReference type="SAM" id="SignalP"/>
    </source>
</evidence>
<dbReference type="PANTHER" id="PTHR37423">
    <property type="entry name" value="SOLUBLE LYTIC MUREIN TRANSGLYCOSYLASE-RELATED"/>
    <property type="match status" value="1"/>
</dbReference>
<feature type="domain" description="Transglycosylase SLT" evidence="5">
    <location>
        <begin position="124"/>
        <end position="222"/>
    </location>
</feature>
<dbReference type="InterPro" id="IPR023346">
    <property type="entry name" value="Lysozyme-like_dom_sf"/>
</dbReference>
<keyword evidence="4" id="KW-0732">Signal</keyword>
<evidence type="ECO:0000313" key="6">
    <source>
        <dbReference type="EMBL" id="CTQ76766.1"/>
    </source>
</evidence>